<evidence type="ECO:0000256" key="2">
    <source>
        <dbReference type="ARBA" id="ARBA00012616"/>
    </source>
</evidence>
<feature type="domain" description="Aminomethyltransferase C-terminal" evidence="9">
    <location>
        <begin position="279"/>
        <end position="350"/>
    </location>
</feature>
<keyword evidence="4 10" id="KW-0808">Transferase</keyword>
<keyword evidence="11" id="KW-1185">Reference proteome</keyword>
<name>A0A0H5DNA1_9BACT</name>
<accession>A0A0H5DNA1</accession>
<dbReference type="EMBL" id="CWGJ01000005">
    <property type="protein sequence ID" value="CRX37602.1"/>
    <property type="molecule type" value="Genomic_DNA"/>
</dbReference>
<dbReference type="Pfam" id="PF08669">
    <property type="entry name" value="GCV_T_C"/>
    <property type="match status" value="1"/>
</dbReference>
<evidence type="ECO:0000256" key="6">
    <source>
        <dbReference type="ARBA" id="ARBA00047665"/>
    </source>
</evidence>
<dbReference type="Gene3D" id="2.40.30.110">
    <property type="entry name" value="Aminomethyltransferase beta-barrel domains"/>
    <property type="match status" value="1"/>
</dbReference>
<dbReference type="InterPro" id="IPR027266">
    <property type="entry name" value="TrmE/GcvT-like"/>
</dbReference>
<dbReference type="GO" id="GO:0006546">
    <property type="term" value="P:glycine catabolic process"/>
    <property type="evidence" value="ECO:0007669"/>
    <property type="project" value="InterPro"/>
</dbReference>
<feature type="binding site" evidence="7">
    <location>
        <position position="195"/>
    </location>
    <ligand>
        <name>substrate</name>
    </ligand>
</feature>
<dbReference type="SUPFAM" id="SSF103025">
    <property type="entry name" value="Folate-binding domain"/>
    <property type="match status" value="1"/>
</dbReference>
<dbReference type="GO" id="GO:0004047">
    <property type="term" value="F:aminomethyltransferase activity"/>
    <property type="evidence" value="ECO:0007669"/>
    <property type="project" value="UniProtKB-EC"/>
</dbReference>
<keyword evidence="3" id="KW-0032">Aminotransferase</keyword>
<comment type="catalytic activity">
    <reaction evidence="6">
        <text>N(6)-[(R)-S(8)-aminomethyldihydrolipoyl]-L-lysyl-[protein] + (6S)-5,6,7,8-tetrahydrofolate = N(6)-[(R)-dihydrolipoyl]-L-lysyl-[protein] + (6R)-5,10-methylene-5,6,7,8-tetrahydrofolate + NH4(+)</text>
        <dbReference type="Rhea" id="RHEA:16945"/>
        <dbReference type="Rhea" id="RHEA-COMP:10475"/>
        <dbReference type="Rhea" id="RHEA-COMP:10492"/>
        <dbReference type="ChEBI" id="CHEBI:15636"/>
        <dbReference type="ChEBI" id="CHEBI:28938"/>
        <dbReference type="ChEBI" id="CHEBI:57453"/>
        <dbReference type="ChEBI" id="CHEBI:83100"/>
        <dbReference type="ChEBI" id="CHEBI:83143"/>
        <dbReference type="EC" id="2.1.2.10"/>
    </reaction>
</comment>
<dbReference type="PANTHER" id="PTHR43757">
    <property type="entry name" value="AMINOMETHYLTRANSFERASE"/>
    <property type="match status" value="1"/>
</dbReference>
<feature type="domain" description="GCVT N-terminal" evidence="8">
    <location>
        <begin position="12"/>
        <end position="259"/>
    </location>
</feature>
<dbReference type="Gene3D" id="3.30.1360.120">
    <property type="entry name" value="Probable tRNA modification gtpase trme, domain 1"/>
    <property type="match status" value="1"/>
</dbReference>
<dbReference type="FunFam" id="3.30.70.1400:FF:000001">
    <property type="entry name" value="Aminomethyltransferase"/>
    <property type="match status" value="1"/>
</dbReference>
<protein>
    <recommendedName>
        <fullName evidence="2">aminomethyltransferase</fullName>
        <ecNumber evidence="2">2.1.2.10</ecNumber>
    </recommendedName>
    <alternativeName>
        <fullName evidence="5">Glycine cleavage system T protein</fullName>
    </alternativeName>
</protein>
<evidence type="ECO:0000313" key="11">
    <source>
        <dbReference type="Proteomes" id="UP000220251"/>
    </source>
</evidence>
<dbReference type="AlphaFoldDB" id="A0A0H5DNA1"/>
<dbReference type="GO" id="GO:0005960">
    <property type="term" value="C:glycine cleavage complex"/>
    <property type="evidence" value="ECO:0007669"/>
    <property type="project" value="InterPro"/>
</dbReference>
<dbReference type="SUPFAM" id="SSF101790">
    <property type="entry name" value="Aminomethyltransferase beta-barrel domain"/>
    <property type="match status" value="1"/>
</dbReference>
<dbReference type="PANTHER" id="PTHR43757:SF2">
    <property type="entry name" value="AMINOMETHYLTRANSFERASE, MITOCHONDRIAL"/>
    <property type="match status" value="1"/>
</dbReference>
<dbReference type="RefSeq" id="WP_098037465.1">
    <property type="nucleotide sequence ID" value="NZ_CWGJ01000005.1"/>
</dbReference>
<dbReference type="Proteomes" id="UP000220251">
    <property type="component" value="Unassembled WGS sequence"/>
</dbReference>
<sequence>MNKTPLYSYHIQKAKMAPFAGFEMPLFYTGALAEVKAVREGAGLFDVSHMGVIEIAGEEAESFLDWVSTNQIKGKKTGSATYTVLCSKEGGCIDDVMVMKVSDSNFLVVANASNRDVVLSHFKQEAARFKSVSVHSLFDTHGLLALQGKTAADVLKEIIPGALNLKKHTLANEKHHEFGPLALSRTGYTGEDGFEILISFKTMRSLWDTILSQRQVIPCGLAARDILRLEMGYALFGHELSPTISPLESVSFWTVKMQKERFLGKDALMNWPTSRCEQGIVLSSKGVMREGYAVFKEDTNVGVITSGGFSPTLGKSVGIALLNSKLAIGDRVTIEIRGKKEPGEIVSLPFIHHQAS</sequence>
<dbReference type="InterPro" id="IPR028896">
    <property type="entry name" value="GcvT/YgfZ/DmdA"/>
</dbReference>
<dbReference type="InterPro" id="IPR029043">
    <property type="entry name" value="GcvT/YgfZ_C"/>
</dbReference>
<dbReference type="InterPro" id="IPR013977">
    <property type="entry name" value="GcvT_C"/>
</dbReference>
<dbReference type="InterPro" id="IPR006223">
    <property type="entry name" value="GcvT"/>
</dbReference>
<dbReference type="EC" id="2.1.2.10" evidence="2"/>
<evidence type="ECO:0000256" key="7">
    <source>
        <dbReference type="PIRSR" id="PIRSR006487-1"/>
    </source>
</evidence>
<evidence type="ECO:0000313" key="10">
    <source>
        <dbReference type="EMBL" id="CRX37602.1"/>
    </source>
</evidence>
<proteinExistence type="inferred from homology"/>
<reference evidence="11" key="1">
    <citation type="submission" date="2015-06" db="EMBL/GenBank/DDBJ databases">
        <authorList>
            <person name="Bertelli C."/>
        </authorList>
    </citation>
    <scope>NUCLEOTIDE SEQUENCE [LARGE SCALE GENOMIC DNA]</scope>
    <source>
        <strain evidence="11">CRIB-30</strain>
    </source>
</reference>
<dbReference type="GO" id="GO:0008483">
    <property type="term" value="F:transaminase activity"/>
    <property type="evidence" value="ECO:0007669"/>
    <property type="project" value="UniProtKB-KW"/>
</dbReference>
<dbReference type="Gene3D" id="4.10.1250.10">
    <property type="entry name" value="Aminomethyltransferase fragment"/>
    <property type="match status" value="1"/>
</dbReference>
<gene>
    <name evidence="10" type="primary">gcvT</name>
    <name evidence="10" type="ORF">ELAC_0241</name>
</gene>
<comment type="similarity">
    <text evidence="1">Belongs to the GcvT family.</text>
</comment>
<organism evidence="10 11">
    <name type="scientific">Estrella lausannensis</name>
    <dbReference type="NCBI Taxonomy" id="483423"/>
    <lineage>
        <taxon>Bacteria</taxon>
        <taxon>Pseudomonadati</taxon>
        <taxon>Chlamydiota</taxon>
        <taxon>Chlamydiia</taxon>
        <taxon>Parachlamydiales</taxon>
        <taxon>Candidatus Criblamydiaceae</taxon>
        <taxon>Estrella</taxon>
    </lineage>
</organism>
<evidence type="ECO:0000259" key="8">
    <source>
        <dbReference type="Pfam" id="PF01571"/>
    </source>
</evidence>
<dbReference type="Gene3D" id="3.30.70.1400">
    <property type="entry name" value="Aminomethyltransferase beta-barrel domains"/>
    <property type="match status" value="1"/>
</dbReference>
<evidence type="ECO:0000259" key="9">
    <source>
        <dbReference type="Pfam" id="PF08669"/>
    </source>
</evidence>
<evidence type="ECO:0000256" key="3">
    <source>
        <dbReference type="ARBA" id="ARBA00022576"/>
    </source>
</evidence>
<dbReference type="NCBIfam" id="TIGR00528">
    <property type="entry name" value="gcvT"/>
    <property type="match status" value="1"/>
</dbReference>
<evidence type="ECO:0000256" key="4">
    <source>
        <dbReference type="ARBA" id="ARBA00022679"/>
    </source>
</evidence>
<evidence type="ECO:0000256" key="5">
    <source>
        <dbReference type="ARBA" id="ARBA00031395"/>
    </source>
</evidence>
<dbReference type="NCBIfam" id="NF001567">
    <property type="entry name" value="PRK00389.1"/>
    <property type="match status" value="1"/>
</dbReference>
<dbReference type="PIRSF" id="PIRSF006487">
    <property type="entry name" value="GcvT"/>
    <property type="match status" value="1"/>
</dbReference>
<evidence type="ECO:0000256" key="1">
    <source>
        <dbReference type="ARBA" id="ARBA00008609"/>
    </source>
</evidence>
<dbReference type="InterPro" id="IPR006222">
    <property type="entry name" value="GCVT_N"/>
</dbReference>
<dbReference type="OrthoDB" id="9774591at2"/>
<dbReference type="Pfam" id="PF01571">
    <property type="entry name" value="GCV_T"/>
    <property type="match status" value="1"/>
</dbReference>